<gene>
    <name evidence="1" type="ORF">GCM10009409_15900</name>
</gene>
<evidence type="ECO:0008006" key="3">
    <source>
        <dbReference type="Google" id="ProtNLM"/>
    </source>
</evidence>
<protein>
    <recommendedName>
        <fullName evidence="3">Sulfotransferase domain-containing protein</fullName>
    </recommendedName>
</protein>
<sequence>MKRKLFLHVGPHKTGTTLIQKVFLDNQSEILGNGLLYPKNYIRIFGHHHFRDLIKDRALSQSDHDFFKDINSNVLLSSEDFISFSVDDFKYLRDSFEDFDINIIYSWRRSSLKMYSIWQEIVKHGQSISFFDFYHEHLAKPGQSYMLSADLQVSRFVNLFGKSHVHLIDYDKSCADKNLLELFFSIVECEYKPSYLDGSKNKMSSNVSLSPYDTEIIRVLNALMAEKYNLVGNVVRETYLENYSDLDSDMMSNLTGIMKNSMIELPVGDYFIDKRVEKIMTEKFIDRFINYDKKSYKSIVNIVRDNWLLNQNSFALLNQLATQLNEKVKYD</sequence>
<reference evidence="2" key="1">
    <citation type="journal article" date="2019" name="Int. J. Syst. Evol. Microbiol.">
        <title>The Global Catalogue of Microorganisms (GCM) 10K type strain sequencing project: providing services to taxonomists for standard genome sequencing and annotation.</title>
        <authorList>
            <consortium name="The Broad Institute Genomics Platform"/>
            <consortium name="The Broad Institute Genome Sequencing Center for Infectious Disease"/>
            <person name="Wu L."/>
            <person name="Ma J."/>
        </authorList>
    </citation>
    <scope>NUCLEOTIDE SEQUENCE [LARGE SCALE GENOMIC DNA]</scope>
    <source>
        <strain evidence="2">JCM 32304</strain>
    </source>
</reference>
<dbReference type="EMBL" id="BMQV01000012">
    <property type="protein sequence ID" value="GGP50237.1"/>
    <property type="molecule type" value="Genomic_DNA"/>
</dbReference>
<dbReference type="Gene3D" id="3.40.50.300">
    <property type="entry name" value="P-loop containing nucleotide triphosphate hydrolases"/>
    <property type="match status" value="1"/>
</dbReference>
<evidence type="ECO:0000313" key="1">
    <source>
        <dbReference type="EMBL" id="GGP50237.1"/>
    </source>
</evidence>
<accession>A0ABQ2Q718</accession>
<keyword evidence="2" id="KW-1185">Reference proteome</keyword>
<evidence type="ECO:0000313" key="2">
    <source>
        <dbReference type="Proteomes" id="UP000654367"/>
    </source>
</evidence>
<proteinExistence type="predicted"/>
<dbReference type="SUPFAM" id="SSF52540">
    <property type="entry name" value="P-loop containing nucleoside triphosphate hydrolases"/>
    <property type="match status" value="1"/>
</dbReference>
<dbReference type="Proteomes" id="UP000654367">
    <property type="component" value="Unassembled WGS sequence"/>
</dbReference>
<name>A0ABQ2Q718_9GAMM</name>
<dbReference type="RefSeq" id="WP_188919089.1">
    <property type="nucleotide sequence ID" value="NZ_BMQV01000012.1"/>
</dbReference>
<organism evidence="1 2">
    <name type="scientific">Shewanella saliphila</name>
    <dbReference type="NCBI Taxonomy" id="2282698"/>
    <lineage>
        <taxon>Bacteria</taxon>
        <taxon>Pseudomonadati</taxon>
        <taxon>Pseudomonadota</taxon>
        <taxon>Gammaproteobacteria</taxon>
        <taxon>Alteromonadales</taxon>
        <taxon>Shewanellaceae</taxon>
        <taxon>Shewanella</taxon>
    </lineage>
</organism>
<comment type="caution">
    <text evidence="1">The sequence shown here is derived from an EMBL/GenBank/DDBJ whole genome shotgun (WGS) entry which is preliminary data.</text>
</comment>
<dbReference type="InterPro" id="IPR027417">
    <property type="entry name" value="P-loop_NTPase"/>
</dbReference>